<organism evidence="5 6">
    <name type="scientific">Jiangella alba</name>
    <dbReference type="NCBI Taxonomy" id="561176"/>
    <lineage>
        <taxon>Bacteria</taxon>
        <taxon>Bacillati</taxon>
        <taxon>Actinomycetota</taxon>
        <taxon>Actinomycetes</taxon>
        <taxon>Jiangellales</taxon>
        <taxon>Jiangellaceae</taxon>
        <taxon>Jiangella</taxon>
    </lineage>
</organism>
<dbReference type="InterPro" id="IPR003439">
    <property type="entry name" value="ABC_transporter-like_ATP-bd"/>
</dbReference>
<dbReference type="EMBL" id="FNUC01000004">
    <property type="protein sequence ID" value="SEF18877.1"/>
    <property type="molecule type" value="Genomic_DNA"/>
</dbReference>
<name>A0A1H5Q0W4_9ACTN</name>
<sequence>MTGTTNSSATTPAVTAVQDGQPLIEAAGVDMAFRTGRGRRAEEHRVLEDVGFGIGAGEFVSVIGPSGGGKTTLLSLIAGLATPTGGRIVVGGQTVTGPGADRGVVFQQDAILPWRTVRRNVEYGLERAGLPRAERAERAAEFIELVGLTKFADYLPKQLSGGMKKRVAIAAVLANDPAVLLMDEPFGALDYSTRVHLQDELLRIWERRRVTTVFVTHDIEEALYLSDRILVLAGGRLAEDFAVPFGRPRDPELRMGAEIQQARSHLWGYL</sequence>
<reference evidence="6" key="1">
    <citation type="submission" date="2016-10" db="EMBL/GenBank/DDBJ databases">
        <authorList>
            <person name="Varghese N."/>
            <person name="Submissions S."/>
        </authorList>
    </citation>
    <scope>NUCLEOTIDE SEQUENCE [LARGE SCALE GENOMIC DNA]</scope>
    <source>
        <strain evidence="6">DSM 45237</strain>
    </source>
</reference>
<dbReference type="Proteomes" id="UP000181980">
    <property type="component" value="Unassembled WGS sequence"/>
</dbReference>
<dbReference type="InterPro" id="IPR050166">
    <property type="entry name" value="ABC_transporter_ATP-bind"/>
</dbReference>
<dbReference type="PROSITE" id="PS00211">
    <property type="entry name" value="ABC_TRANSPORTER_1"/>
    <property type="match status" value="1"/>
</dbReference>
<keyword evidence="1" id="KW-0813">Transport</keyword>
<dbReference type="CDD" id="cd03293">
    <property type="entry name" value="ABC_NrtD_SsuB_transporters"/>
    <property type="match status" value="1"/>
</dbReference>
<keyword evidence="6" id="KW-1185">Reference proteome</keyword>
<dbReference type="GO" id="GO:0005524">
    <property type="term" value="F:ATP binding"/>
    <property type="evidence" value="ECO:0007669"/>
    <property type="project" value="UniProtKB-KW"/>
</dbReference>
<dbReference type="AlphaFoldDB" id="A0A1H5Q0W4"/>
<dbReference type="PROSITE" id="PS50893">
    <property type="entry name" value="ABC_TRANSPORTER_2"/>
    <property type="match status" value="1"/>
</dbReference>
<dbReference type="SUPFAM" id="SSF52540">
    <property type="entry name" value="P-loop containing nucleoside triphosphate hydrolases"/>
    <property type="match status" value="1"/>
</dbReference>
<dbReference type="Pfam" id="PF00005">
    <property type="entry name" value="ABC_tran"/>
    <property type="match status" value="1"/>
</dbReference>
<dbReference type="PANTHER" id="PTHR42788">
    <property type="entry name" value="TAURINE IMPORT ATP-BINDING PROTEIN-RELATED"/>
    <property type="match status" value="1"/>
</dbReference>
<keyword evidence="3 5" id="KW-0067">ATP-binding</keyword>
<dbReference type="RefSeq" id="WP_216094214.1">
    <property type="nucleotide sequence ID" value="NZ_FNUC01000004.1"/>
</dbReference>
<evidence type="ECO:0000256" key="1">
    <source>
        <dbReference type="ARBA" id="ARBA00022448"/>
    </source>
</evidence>
<evidence type="ECO:0000256" key="3">
    <source>
        <dbReference type="ARBA" id="ARBA00022840"/>
    </source>
</evidence>
<dbReference type="InterPro" id="IPR003593">
    <property type="entry name" value="AAA+_ATPase"/>
</dbReference>
<evidence type="ECO:0000313" key="6">
    <source>
        <dbReference type="Proteomes" id="UP000181980"/>
    </source>
</evidence>
<dbReference type="STRING" id="561176.SAMN04488561_6948"/>
<feature type="domain" description="ABC transporter" evidence="4">
    <location>
        <begin position="24"/>
        <end position="259"/>
    </location>
</feature>
<evidence type="ECO:0000313" key="5">
    <source>
        <dbReference type="EMBL" id="SEF18877.1"/>
    </source>
</evidence>
<evidence type="ECO:0000259" key="4">
    <source>
        <dbReference type="PROSITE" id="PS50893"/>
    </source>
</evidence>
<dbReference type="PANTHER" id="PTHR42788:SF13">
    <property type="entry name" value="ALIPHATIC SULFONATES IMPORT ATP-BINDING PROTEIN SSUB"/>
    <property type="match status" value="1"/>
</dbReference>
<proteinExistence type="predicted"/>
<accession>A0A1H5Q0W4</accession>
<keyword evidence="2" id="KW-0547">Nucleotide-binding</keyword>
<dbReference type="InterPro" id="IPR017871">
    <property type="entry name" value="ABC_transporter-like_CS"/>
</dbReference>
<dbReference type="GO" id="GO:0016887">
    <property type="term" value="F:ATP hydrolysis activity"/>
    <property type="evidence" value="ECO:0007669"/>
    <property type="project" value="InterPro"/>
</dbReference>
<protein>
    <submittedName>
        <fullName evidence="5">NitT/TauT family transport system ATP-binding protein</fullName>
    </submittedName>
</protein>
<dbReference type="Gene3D" id="3.40.50.300">
    <property type="entry name" value="P-loop containing nucleotide triphosphate hydrolases"/>
    <property type="match status" value="1"/>
</dbReference>
<dbReference type="InterPro" id="IPR027417">
    <property type="entry name" value="P-loop_NTPase"/>
</dbReference>
<gene>
    <name evidence="5" type="ORF">SAMN04488561_6948</name>
</gene>
<evidence type="ECO:0000256" key="2">
    <source>
        <dbReference type="ARBA" id="ARBA00022741"/>
    </source>
</evidence>
<dbReference type="SMART" id="SM00382">
    <property type="entry name" value="AAA"/>
    <property type="match status" value="1"/>
</dbReference>